<dbReference type="InterPro" id="IPR006176">
    <property type="entry name" value="3-OHacyl-CoA_DH_NAD-bd"/>
</dbReference>
<dbReference type="AlphaFoldDB" id="A0A0G3ELK0"/>
<dbReference type="InterPro" id="IPR036291">
    <property type="entry name" value="NAD(P)-bd_dom_sf"/>
</dbReference>
<dbReference type="GO" id="GO:0004300">
    <property type="term" value="F:enoyl-CoA hydratase activity"/>
    <property type="evidence" value="ECO:0007669"/>
    <property type="project" value="UniProtKB-ARBA"/>
</dbReference>
<dbReference type="InterPro" id="IPR029045">
    <property type="entry name" value="ClpP/crotonase-like_dom_sf"/>
</dbReference>
<dbReference type="SUPFAM" id="SSF52096">
    <property type="entry name" value="ClpP/crotonase"/>
    <property type="match status" value="1"/>
</dbReference>
<dbReference type="STRING" id="445709.ABW99_06320"/>
<dbReference type="InterPro" id="IPR001753">
    <property type="entry name" value="Enoyl-CoA_hydra/iso"/>
</dbReference>
<dbReference type="Gene3D" id="3.90.226.10">
    <property type="entry name" value="2-enoyl-CoA Hydratase, Chain A, domain 1"/>
    <property type="match status" value="1"/>
</dbReference>
<dbReference type="Pfam" id="PF00725">
    <property type="entry name" value="3HCDH"/>
    <property type="match status" value="2"/>
</dbReference>
<evidence type="ECO:0000256" key="2">
    <source>
        <dbReference type="ARBA" id="ARBA00005005"/>
    </source>
</evidence>
<dbReference type="PANTHER" id="PTHR23309">
    <property type="entry name" value="3-HYDROXYACYL-COA DEHYROGENASE"/>
    <property type="match status" value="1"/>
</dbReference>
<comment type="pathway">
    <text evidence="2">Lipid metabolism; fatty acid beta-oxidation.</text>
</comment>
<keyword evidence="8" id="KW-0576">Peroxisome</keyword>
<dbReference type="EMBL" id="CP011568">
    <property type="protein sequence ID" value="AKJ67888.1"/>
    <property type="molecule type" value="Genomic_DNA"/>
</dbReference>
<name>A0A0G3ELK0_9BURK</name>
<keyword evidence="4" id="KW-0442">Lipid degradation</keyword>
<sequence length="694" mass="74802">MTTEYQVRDGVAVITLANPPVNGLGHATRVGIVEGLTRATEDDAIRAVVITGAGKAFSGGADIREFNTPKATQEPTLRTVILALEASTKPVVAAIHSVAMGGGLELALGCHYRVAAPGAQIALPEVKLGLLPGGGGTQRLPRAVGLETALNMVVSGNPIKSEKLADSGLFDRMIEGDLMDGALAFAHEAASRPGPYPRLRERAVDHPDAEAFIQFARNTVAAAARHFPAPHKCVDAIEAAVMKPFDEGLKFERECFVALVQTPESRALRHAFFAERAAAKIADVPDDTPRRPIAAVAVIGAGTMGRGIAMNFLNAGLPVTLLETAQAALDAGVAAIRQTYEQSARKGKLKPEDVDQRMALLRPTLAYEDIAQADLAIEAVFESLEVKETVFRKLDEVMKSGAILASNTSTLNLDTIAGFTQRPQDVVGLHFFSPANVMKLLEVVRGRATGKDVLATVMALAKKIRKTAVVSGVCDGFIGNRMLEKYFSQAWRMLEEGALPQQIDAAIEKFGFAMGPFRMNDLAGNDISWAIRKRRYAEQPDLDYPRIADRLCEAGRFGQKAGAGWYDYAPGDRTARVSPAVTEMIVGYSKELGIARRAIDDQEIVERLVYALVNEGARILEEGIAARASDIDMVYLSGYGFPLWRGGPMLYADTVGLYNVLRAVRRFARMPHGAVWEPAPLLVKLAQADKTFTG</sequence>
<evidence type="ECO:0000256" key="12">
    <source>
        <dbReference type="ARBA" id="ARBA00049556"/>
    </source>
</evidence>
<accession>A0A0G3ELK0</accession>
<evidence type="ECO:0000256" key="1">
    <source>
        <dbReference type="ARBA" id="ARBA00004275"/>
    </source>
</evidence>
<protein>
    <submittedName>
        <fullName evidence="15">3-hydroxyacyl-CoA dehydrogenase</fullName>
    </submittedName>
</protein>
<keyword evidence="16" id="KW-1185">Reference proteome</keyword>
<evidence type="ECO:0000256" key="6">
    <source>
        <dbReference type="ARBA" id="ARBA00023027"/>
    </source>
</evidence>
<dbReference type="SUPFAM" id="SSF48179">
    <property type="entry name" value="6-phosphogluconate dehydrogenase C-terminal domain-like"/>
    <property type="match status" value="2"/>
</dbReference>
<proteinExistence type="predicted"/>
<evidence type="ECO:0000256" key="3">
    <source>
        <dbReference type="ARBA" id="ARBA00022832"/>
    </source>
</evidence>
<dbReference type="RefSeq" id="WP_047213693.1">
    <property type="nucleotide sequence ID" value="NZ_CP011568.3"/>
</dbReference>
<evidence type="ECO:0000256" key="10">
    <source>
        <dbReference type="ARBA" id="ARBA00023239"/>
    </source>
</evidence>
<keyword evidence="10" id="KW-0456">Lyase</keyword>
<evidence type="ECO:0000256" key="4">
    <source>
        <dbReference type="ARBA" id="ARBA00022963"/>
    </source>
</evidence>
<evidence type="ECO:0000313" key="15">
    <source>
        <dbReference type="EMBL" id="AKJ67888.1"/>
    </source>
</evidence>
<keyword evidence="3" id="KW-0276">Fatty acid metabolism</keyword>
<dbReference type="FunFam" id="1.10.1040.50:FF:000006">
    <property type="entry name" value="Peroxisomal bifunctional enzyme"/>
    <property type="match status" value="1"/>
</dbReference>
<dbReference type="Gene3D" id="1.10.1040.50">
    <property type="match status" value="1"/>
</dbReference>
<feature type="domain" description="3-hydroxyacyl-CoA dehydrogenase C-terminal" evidence="13">
    <location>
        <begin position="604"/>
        <end position="690"/>
    </location>
</feature>
<reference evidence="16" key="1">
    <citation type="submission" date="2015-06" db="EMBL/GenBank/DDBJ databases">
        <authorList>
            <person name="Lim Y.L."/>
            <person name="Ee R."/>
            <person name="Yong D."/>
            <person name="How K.Y."/>
            <person name="Yin W.F."/>
            <person name="Chan K.G."/>
        </authorList>
    </citation>
    <scope>NUCLEOTIDE SEQUENCE [LARGE SCALE GENOMIC DNA]</scope>
    <source>
        <strain evidence="16">DSM 25325</strain>
    </source>
</reference>
<dbReference type="Gene3D" id="3.40.50.720">
    <property type="entry name" value="NAD(P)-binding Rossmann-like Domain"/>
    <property type="match status" value="1"/>
</dbReference>
<keyword evidence="7" id="KW-0443">Lipid metabolism</keyword>
<evidence type="ECO:0000259" key="14">
    <source>
        <dbReference type="Pfam" id="PF02737"/>
    </source>
</evidence>
<keyword evidence="11" id="KW-0511">Multifunctional enzyme</keyword>
<comment type="catalytic activity">
    <reaction evidence="12">
        <text>a (3S)-3-hydroxyacyl-CoA + NAD(+) = a 3-oxoacyl-CoA + NADH + H(+)</text>
        <dbReference type="Rhea" id="RHEA:22432"/>
        <dbReference type="ChEBI" id="CHEBI:15378"/>
        <dbReference type="ChEBI" id="CHEBI:57318"/>
        <dbReference type="ChEBI" id="CHEBI:57540"/>
        <dbReference type="ChEBI" id="CHEBI:57945"/>
        <dbReference type="ChEBI" id="CHEBI:90726"/>
        <dbReference type="EC" id="1.1.1.35"/>
    </reaction>
</comment>
<dbReference type="SUPFAM" id="SSF51735">
    <property type="entry name" value="NAD(P)-binding Rossmann-fold domains"/>
    <property type="match status" value="1"/>
</dbReference>
<dbReference type="InterPro" id="IPR008927">
    <property type="entry name" value="6-PGluconate_DH-like_C_sf"/>
</dbReference>
<dbReference type="GO" id="GO:0070403">
    <property type="term" value="F:NAD+ binding"/>
    <property type="evidence" value="ECO:0007669"/>
    <property type="project" value="InterPro"/>
</dbReference>
<dbReference type="GO" id="GO:0006635">
    <property type="term" value="P:fatty acid beta-oxidation"/>
    <property type="evidence" value="ECO:0007669"/>
    <property type="project" value="UniProtKB-UniPathway"/>
</dbReference>
<dbReference type="FunFam" id="3.40.50.720:FF:000009">
    <property type="entry name" value="Fatty oxidation complex, alpha subunit"/>
    <property type="match status" value="1"/>
</dbReference>
<comment type="subcellular location">
    <subcellularLocation>
        <location evidence="1">Peroxisome</location>
    </subcellularLocation>
</comment>
<dbReference type="CDD" id="cd06558">
    <property type="entry name" value="crotonase-like"/>
    <property type="match status" value="1"/>
</dbReference>
<feature type="domain" description="3-hydroxyacyl-CoA dehydrogenase NAD binding" evidence="14">
    <location>
        <begin position="296"/>
        <end position="471"/>
    </location>
</feature>
<dbReference type="Proteomes" id="UP000036700">
    <property type="component" value="Chromosome"/>
</dbReference>
<evidence type="ECO:0000256" key="11">
    <source>
        <dbReference type="ARBA" id="ARBA00023268"/>
    </source>
</evidence>
<evidence type="ECO:0000256" key="8">
    <source>
        <dbReference type="ARBA" id="ARBA00023140"/>
    </source>
</evidence>
<dbReference type="PATRIC" id="fig|445709.3.peg.1356"/>
<keyword evidence="6" id="KW-0520">NAD</keyword>
<feature type="domain" description="3-hydroxyacyl-CoA dehydrogenase C-terminal" evidence="13">
    <location>
        <begin position="476"/>
        <end position="568"/>
    </location>
</feature>
<dbReference type="GO" id="GO:0016853">
    <property type="term" value="F:isomerase activity"/>
    <property type="evidence" value="ECO:0007669"/>
    <property type="project" value="UniProtKB-KW"/>
</dbReference>
<dbReference type="OrthoDB" id="5287258at2"/>
<keyword evidence="9" id="KW-0413">Isomerase</keyword>
<dbReference type="UniPathway" id="UPA00659"/>
<dbReference type="GO" id="GO:0003857">
    <property type="term" value="F:(3S)-3-hydroxyacyl-CoA dehydrogenase (NAD+) activity"/>
    <property type="evidence" value="ECO:0007669"/>
    <property type="project" value="UniProtKB-EC"/>
</dbReference>
<evidence type="ECO:0000313" key="16">
    <source>
        <dbReference type="Proteomes" id="UP000036700"/>
    </source>
</evidence>
<evidence type="ECO:0000256" key="7">
    <source>
        <dbReference type="ARBA" id="ARBA00023098"/>
    </source>
</evidence>
<dbReference type="KEGG" id="ptx:ABW99_06320"/>
<evidence type="ECO:0000259" key="13">
    <source>
        <dbReference type="Pfam" id="PF00725"/>
    </source>
</evidence>
<gene>
    <name evidence="15" type="ORF">ABW99_06320</name>
</gene>
<organism evidence="15 16">
    <name type="scientific">Pandoraea thiooxydans</name>
    <dbReference type="NCBI Taxonomy" id="445709"/>
    <lineage>
        <taxon>Bacteria</taxon>
        <taxon>Pseudomonadati</taxon>
        <taxon>Pseudomonadota</taxon>
        <taxon>Betaproteobacteria</taxon>
        <taxon>Burkholderiales</taxon>
        <taxon>Burkholderiaceae</taxon>
        <taxon>Pandoraea</taxon>
    </lineage>
</organism>
<dbReference type="PANTHER" id="PTHR23309:SF51">
    <property type="entry name" value="3-HYDROXYACYL-COA DEHYDROGENASE-RELATED"/>
    <property type="match status" value="1"/>
</dbReference>
<evidence type="ECO:0000256" key="9">
    <source>
        <dbReference type="ARBA" id="ARBA00023235"/>
    </source>
</evidence>
<evidence type="ECO:0000256" key="5">
    <source>
        <dbReference type="ARBA" id="ARBA00023002"/>
    </source>
</evidence>
<dbReference type="Pfam" id="PF00378">
    <property type="entry name" value="ECH_1"/>
    <property type="match status" value="1"/>
</dbReference>
<keyword evidence="5" id="KW-0560">Oxidoreductase</keyword>
<dbReference type="InterPro" id="IPR006108">
    <property type="entry name" value="3HC_DH_C"/>
</dbReference>
<dbReference type="Pfam" id="PF02737">
    <property type="entry name" value="3HCDH_N"/>
    <property type="match status" value="1"/>
</dbReference>